<protein>
    <submittedName>
        <fullName evidence="1">Uncharacterized protein</fullName>
    </submittedName>
</protein>
<proteinExistence type="predicted"/>
<organism evidence="1 2">
    <name type="scientific">Mycena citricolor</name>
    <dbReference type="NCBI Taxonomy" id="2018698"/>
    <lineage>
        <taxon>Eukaryota</taxon>
        <taxon>Fungi</taxon>
        <taxon>Dikarya</taxon>
        <taxon>Basidiomycota</taxon>
        <taxon>Agaricomycotina</taxon>
        <taxon>Agaricomycetes</taxon>
        <taxon>Agaricomycetidae</taxon>
        <taxon>Agaricales</taxon>
        <taxon>Marasmiineae</taxon>
        <taxon>Mycenaceae</taxon>
        <taxon>Mycena</taxon>
    </lineage>
</organism>
<gene>
    <name evidence="1" type="ORF">MYCIT1_LOCUS15619</name>
</gene>
<comment type="caution">
    <text evidence="1">The sequence shown here is derived from an EMBL/GenBank/DDBJ whole genome shotgun (WGS) entry which is preliminary data.</text>
</comment>
<keyword evidence="2" id="KW-1185">Reference proteome</keyword>
<dbReference type="AlphaFoldDB" id="A0AAD2JZW1"/>
<evidence type="ECO:0000313" key="2">
    <source>
        <dbReference type="Proteomes" id="UP001295794"/>
    </source>
</evidence>
<feature type="non-terminal residue" evidence="1">
    <location>
        <position position="68"/>
    </location>
</feature>
<sequence length="68" mass="7523">MTLRMTMSTGGKESPAEGEVEEEIFILVKPRPICGTFEDKCSREGSTTYSANTVIPSGAIMKCRYWIS</sequence>
<dbReference type="EMBL" id="CAVNYO010000169">
    <property type="protein sequence ID" value="CAK5270864.1"/>
    <property type="molecule type" value="Genomic_DNA"/>
</dbReference>
<dbReference type="Proteomes" id="UP001295794">
    <property type="component" value="Unassembled WGS sequence"/>
</dbReference>
<reference evidence="1" key="1">
    <citation type="submission" date="2023-11" db="EMBL/GenBank/DDBJ databases">
        <authorList>
            <person name="De Vega J J."/>
            <person name="De Vega J J."/>
        </authorList>
    </citation>
    <scope>NUCLEOTIDE SEQUENCE</scope>
</reference>
<name>A0AAD2JZW1_9AGAR</name>
<evidence type="ECO:0000313" key="1">
    <source>
        <dbReference type="EMBL" id="CAK5270864.1"/>
    </source>
</evidence>
<accession>A0AAD2JZW1</accession>